<feature type="non-terminal residue" evidence="1">
    <location>
        <position position="67"/>
    </location>
</feature>
<dbReference type="HOGENOM" id="CLU_2819729_0_0_1"/>
<reference evidence="1 2" key="1">
    <citation type="submission" date="2014-04" db="EMBL/GenBank/DDBJ databases">
        <authorList>
            <consortium name="DOE Joint Genome Institute"/>
            <person name="Kuo A."/>
            <person name="Ruytinx J."/>
            <person name="Rineau F."/>
            <person name="Colpaert J."/>
            <person name="Kohler A."/>
            <person name="Nagy L.G."/>
            <person name="Floudas D."/>
            <person name="Copeland A."/>
            <person name="Barry K.W."/>
            <person name="Cichocki N."/>
            <person name="Veneault-Fourrey C."/>
            <person name="LaButti K."/>
            <person name="Lindquist E.A."/>
            <person name="Lipzen A."/>
            <person name="Lundell T."/>
            <person name="Morin E."/>
            <person name="Murat C."/>
            <person name="Sun H."/>
            <person name="Tunlid A."/>
            <person name="Henrissat B."/>
            <person name="Grigoriev I.V."/>
            <person name="Hibbett D.S."/>
            <person name="Martin F."/>
            <person name="Nordberg H.P."/>
            <person name="Cantor M.N."/>
            <person name="Hua S.X."/>
        </authorList>
    </citation>
    <scope>NUCLEOTIDE SEQUENCE [LARGE SCALE GENOMIC DNA]</scope>
    <source>
        <strain evidence="1 2">UH-Slu-Lm8-n1</strain>
    </source>
</reference>
<organism evidence="1 2">
    <name type="scientific">Suillus luteus UH-Slu-Lm8-n1</name>
    <dbReference type="NCBI Taxonomy" id="930992"/>
    <lineage>
        <taxon>Eukaryota</taxon>
        <taxon>Fungi</taxon>
        <taxon>Dikarya</taxon>
        <taxon>Basidiomycota</taxon>
        <taxon>Agaricomycotina</taxon>
        <taxon>Agaricomycetes</taxon>
        <taxon>Agaricomycetidae</taxon>
        <taxon>Boletales</taxon>
        <taxon>Suillineae</taxon>
        <taxon>Suillaceae</taxon>
        <taxon>Suillus</taxon>
    </lineage>
</organism>
<proteinExistence type="predicted"/>
<sequence>MSYDLISLSATAPGSRHIISTLTGRKTKYPEIDLGDEKLPFPKIKNALTVGSEGCLDGGFERGRLPD</sequence>
<keyword evidence="2" id="KW-1185">Reference proteome</keyword>
<dbReference type="EMBL" id="KN835437">
    <property type="protein sequence ID" value="KIK37661.1"/>
    <property type="molecule type" value="Genomic_DNA"/>
</dbReference>
<reference evidence="2" key="2">
    <citation type="submission" date="2015-01" db="EMBL/GenBank/DDBJ databases">
        <title>Evolutionary Origins and Diversification of the Mycorrhizal Mutualists.</title>
        <authorList>
            <consortium name="DOE Joint Genome Institute"/>
            <consortium name="Mycorrhizal Genomics Consortium"/>
            <person name="Kohler A."/>
            <person name="Kuo A."/>
            <person name="Nagy L.G."/>
            <person name="Floudas D."/>
            <person name="Copeland A."/>
            <person name="Barry K.W."/>
            <person name="Cichocki N."/>
            <person name="Veneault-Fourrey C."/>
            <person name="LaButti K."/>
            <person name="Lindquist E.A."/>
            <person name="Lipzen A."/>
            <person name="Lundell T."/>
            <person name="Morin E."/>
            <person name="Murat C."/>
            <person name="Riley R."/>
            <person name="Ohm R."/>
            <person name="Sun H."/>
            <person name="Tunlid A."/>
            <person name="Henrissat B."/>
            <person name="Grigoriev I.V."/>
            <person name="Hibbett D.S."/>
            <person name="Martin F."/>
        </authorList>
    </citation>
    <scope>NUCLEOTIDE SEQUENCE [LARGE SCALE GENOMIC DNA]</scope>
    <source>
        <strain evidence="2">UH-Slu-Lm8-n1</strain>
    </source>
</reference>
<evidence type="ECO:0000313" key="2">
    <source>
        <dbReference type="Proteomes" id="UP000054485"/>
    </source>
</evidence>
<accession>A0A0D0A7Q9</accession>
<dbReference type="Proteomes" id="UP000054485">
    <property type="component" value="Unassembled WGS sequence"/>
</dbReference>
<protein>
    <submittedName>
        <fullName evidence="1">Uncharacterized protein</fullName>
    </submittedName>
</protein>
<gene>
    <name evidence="1" type="ORF">CY34DRAFT_810123</name>
</gene>
<name>A0A0D0A7Q9_9AGAM</name>
<dbReference type="InParanoid" id="A0A0D0A7Q9"/>
<evidence type="ECO:0000313" key="1">
    <source>
        <dbReference type="EMBL" id="KIK37661.1"/>
    </source>
</evidence>
<dbReference type="AlphaFoldDB" id="A0A0D0A7Q9"/>